<keyword evidence="2" id="KW-0812">Transmembrane</keyword>
<protein>
    <submittedName>
        <fullName evidence="4">Uncharacterized protein</fullName>
    </submittedName>
</protein>
<dbReference type="Proteomes" id="UP000559256">
    <property type="component" value="Unassembled WGS sequence"/>
</dbReference>
<feature type="compositionally biased region" description="Low complexity" evidence="1">
    <location>
        <begin position="203"/>
        <end position="217"/>
    </location>
</feature>
<feature type="region of interest" description="Disordered" evidence="1">
    <location>
        <begin position="191"/>
        <end position="244"/>
    </location>
</feature>
<dbReference type="EMBL" id="JAACJM010000125">
    <property type="protein sequence ID" value="KAF5344414.1"/>
    <property type="molecule type" value="Genomic_DNA"/>
</dbReference>
<feature type="transmembrane region" description="Helical" evidence="2">
    <location>
        <begin position="254"/>
        <end position="276"/>
    </location>
</feature>
<gene>
    <name evidence="4" type="ORF">D9758_015471</name>
</gene>
<feature type="region of interest" description="Disordered" evidence="1">
    <location>
        <begin position="129"/>
        <end position="172"/>
    </location>
</feature>
<accession>A0A8H5FPJ2</accession>
<organism evidence="4 5">
    <name type="scientific">Tetrapyrgos nigripes</name>
    <dbReference type="NCBI Taxonomy" id="182062"/>
    <lineage>
        <taxon>Eukaryota</taxon>
        <taxon>Fungi</taxon>
        <taxon>Dikarya</taxon>
        <taxon>Basidiomycota</taxon>
        <taxon>Agaricomycotina</taxon>
        <taxon>Agaricomycetes</taxon>
        <taxon>Agaricomycetidae</taxon>
        <taxon>Agaricales</taxon>
        <taxon>Marasmiineae</taxon>
        <taxon>Marasmiaceae</taxon>
        <taxon>Tetrapyrgos</taxon>
    </lineage>
</organism>
<evidence type="ECO:0000313" key="5">
    <source>
        <dbReference type="Proteomes" id="UP000559256"/>
    </source>
</evidence>
<proteinExistence type="predicted"/>
<feature type="chain" id="PRO_5034270467" evidence="3">
    <location>
        <begin position="30"/>
        <end position="487"/>
    </location>
</feature>
<evidence type="ECO:0000256" key="1">
    <source>
        <dbReference type="SAM" id="MobiDB-lite"/>
    </source>
</evidence>
<comment type="caution">
    <text evidence="4">The sequence shown here is derived from an EMBL/GenBank/DDBJ whole genome shotgun (WGS) entry which is preliminary data.</text>
</comment>
<keyword evidence="3" id="KW-0732">Signal</keyword>
<keyword evidence="2" id="KW-0472">Membrane</keyword>
<dbReference type="AlphaFoldDB" id="A0A8H5FPJ2"/>
<feature type="compositionally biased region" description="Polar residues" evidence="1">
    <location>
        <begin position="191"/>
        <end position="202"/>
    </location>
</feature>
<name>A0A8H5FPJ2_9AGAR</name>
<evidence type="ECO:0000256" key="2">
    <source>
        <dbReference type="SAM" id="Phobius"/>
    </source>
</evidence>
<feature type="compositionally biased region" description="Polar residues" evidence="1">
    <location>
        <begin position="218"/>
        <end position="244"/>
    </location>
</feature>
<reference evidence="4 5" key="1">
    <citation type="journal article" date="2020" name="ISME J.">
        <title>Uncovering the hidden diversity of litter-decomposition mechanisms in mushroom-forming fungi.</title>
        <authorList>
            <person name="Floudas D."/>
            <person name="Bentzer J."/>
            <person name="Ahren D."/>
            <person name="Johansson T."/>
            <person name="Persson P."/>
            <person name="Tunlid A."/>
        </authorList>
    </citation>
    <scope>NUCLEOTIDE SEQUENCE [LARGE SCALE GENOMIC DNA]</scope>
    <source>
        <strain evidence="4 5">CBS 291.85</strain>
    </source>
</reference>
<dbReference type="OrthoDB" id="3017543at2759"/>
<sequence>MPKRRSLYFFFVHILYIWSSLLRLQAVHAFQVQCPSPARVNEPTECKWIRTNGDPLTFGLLLRNNTQDHGGDLVDIVQGSNDDSRTFNVTFPDAGQYLLEVVSNTEPVASDAVPQVLASSSTIEAVAISSGSGSNQDSSSSSISTESTTSSRGRRQSSTSSIPITTSPSASPAATITTSLSFTAINSLTTSVDDGQSTNTQESSTSVSISSSDQSSSPDQVLVTTAFPPTSTIPASTTQALSDTSTQSKSRLPLILGLAFGLLAILLGLLLLFFCYSRNRRRRREATQTFCQEKLGNRSIALSAEDDVSFSIGGPTPNFQYQFGSGIGAQTGPGSPTSVYSYDSSRQSGYLDPKLAELWQMATTKSNRASGITKRSTQLSMMIRGTTTLAAPRKAFDIVPPASAHSKASSLSSTSRLSVLSAPSSMSEPEVLYSTLPTQTGKSEILAKTLGVGWDQSNSRSIPRKQDLKKELAPGFMFPRRPPEAIV</sequence>
<evidence type="ECO:0000256" key="3">
    <source>
        <dbReference type="SAM" id="SignalP"/>
    </source>
</evidence>
<feature type="signal peptide" evidence="3">
    <location>
        <begin position="1"/>
        <end position="29"/>
    </location>
</feature>
<keyword evidence="5" id="KW-1185">Reference proteome</keyword>
<keyword evidence="2" id="KW-1133">Transmembrane helix</keyword>
<evidence type="ECO:0000313" key="4">
    <source>
        <dbReference type="EMBL" id="KAF5344414.1"/>
    </source>
</evidence>